<dbReference type="Gene3D" id="3.30.300.30">
    <property type="match status" value="1"/>
</dbReference>
<keyword evidence="1" id="KW-0596">Phosphopantetheine</keyword>
<dbReference type="PANTHER" id="PTHR43767">
    <property type="entry name" value="LONG-CHAIN-FATTY-ACID--COA LIGASE"/>
    <property type="match status" value="1"/>
</dbReference>
<protein>
    <submittedName>
        <fullName evidence="5">Acyl-CoA synthetase (AMP-forming)/AMP-acid ligase II</fullName>
    </submittedName>
</protein>
<dbReference type="InterPro" id="IPR006162">
    <property type="entry name" value="Ppantetheine_attach_site"/>
</dbReference>
<dbReference type="Gene3D" id="3.40.50.1820">
    <property type="entry name" value="alpha/beta hydrolase"/>
    <property type="match status" value="1"/>
</dbReference>
<dbReference type="InterPro" id="IPR045851">
    <property type="entry name" value="AMP-bd_C_sf"/>
</dbReference>
<dbReference type="PANTHER" id="PTHR43767:SF1">
    <property type="entry name" value="NONRIBOSOMAL PEPTIDE SYNTHASE PES1 (EUROFUNG)-RELATED"/>
    <property type="match status" value="1"/>
</dbReference>
<name>A0ABT1KB86_9ACTN</name>
<dbReference type="PROSITE" id="PS50075">
    <property type="entry name" value="CARRIER"/>
    <property type="match status" value="1"/>
</dbReference>
<evidence type="ECO:0000256" key="3">
    <source>
        <dbReference type="SAM" id="MobiDB-lite"/>
    </source>
</evidence>
<feature type="compositionally biased region" description="Gly residues" evidence="3">
    <location>
        <begin position="374"/>
        <end position="383"/>
    </location>
</feature>
<dbReference type="InterPro" id="IPR009081">
    <property type="entry name" value="PP-bd_ACP"/>
</dbReference>
<dbReference type="InterPro" id="IPR042099">
    <property type="entry name" value="ANL_N_sf"/>
</dbReference>
<comment type="caution">
    <text evidence="5">The sequence shown here is derived from an EMBL/GenBank/DDBJ whole genome shotgun (WGS) entry which is preliminary data.</text>
</comment>
<dbReference type="SUPFAM" id="SSF56801">
    <property type="entry name" value="Acetyl-CoA synthetase-like"/>
    <property type="match status" value="1"/>
</dbReference>
<feature type="compositionally biased region" description="Low complexity" evidence="3">
    <location>
        <begin position="363"/>
        <end position="373"/>
    </location>
</feature>
<sequence length="635" mass="65534">MPVLLHDVLARRAAAHPAAPAFTVDGAGTLDYLGWHRGARRVAAGLAARGLRPGERVVLAFEDGDWLSFAVCFMGVLAAGGVAVPVRAPVPEAHLPATAARVEAAGLVTGGRSEAEAGAFGGWRASAGELTATTRGPAVAGAVGLTGADPAAVILTSGTTGAAKAVLSVHASLVEDWPDEGEDPDEVLSPQANALFTSVAIGTNAAQSVLKSCLVNGVHIVLGQPFAPERLAGLIEEHRVSALSLVPTTARLAVSALRGQGRASSRVRSVVSSSAPLDQPTVAGLAEVFPRAEIFNVYTVAEGGAGLQHRCAPDRPPALGRLGPDARLVDAAGRDVAPGEVGELWLRHTGPALTYLRPSAPSATGTPREAAGAGTPGEGAGTAGAGTRYLPGGWIATGDLCRRDADGLVHFVERADDVIVSGGLNIASATVEAALRSHPAVAEVAVFGVPHAALGRAVVAAVVLTAATAATAPSALRDHCARRLPRDHVPVDVVPVAELPVTPNGKVRKRSLAEWYARAYLEDGRTRTTAARIAGAPAGRRPEPPEQPPGRDAPDRHDELDEAVLAVYRDTLDAERVGRDSDFYRLGGHSLLAVRLAAELERRIGRPVEPATVLRHPRAGDLADALRRVRDNTAH</sequence>
<proteinExistence type="predicted"/>
<reference evidence="5 6" key="1">
    <citation type="submission" date="2022-06" db="EMBL/GenBank/DDBJ databases">
        <title>Sequencing the genomes of 1000 actinobacteria strains.</title>
        <authorList>
            <person name="Klenk H.-P."/>
        </authorList>
    </citation>
    <scope>NUCLEOTIDE SEQUENCE [LARGE SCALE GENOMIC DNA]</scope>
    <source>
        <strain evidence="5 6">DSM 44170</strain>
    </source>
</reference>
<feature type="compositionally biased region" description="Low complexity" evidence="3">
    <location>
        <begin position="528"/>
        <end position="539"/>
    </location>
</feature>
<evidence type="ECO:0000313" key="5">
    <source>
        <dbReference type="EMBL" id="MCP2351269.1"/>
    </source>
</evidence>
<dbReference type="Proteomes" id="UP001320766">
    <property type="component" value="Unassembled WGS sequence"/>
</dbReference>
<keyword evidence="2" id="KW-0597">Phosphoprotein</keyword>
<dbReference type="Pfam" id="PF00550">
    <property type="entry name" value="PP-binding"/>
    <property type="match status" value="1"/>
</dbReference>
<feature type="region of interest" description="Disordered" evidence="3">
    <location>
        <begin position="359"/>
        <end position="383"/>
    </location>
</feature>
<dbReference type="InterPro" id="IPR050237">
    <property type="entry name" value="ATP-dep_AMP-bd_enzyme"/>
</dbReference>
<dbReference type="InterPro" id="IPR036736">
    <property type="entry name" value="ACP-like_sf"/>
</dbReference>
<dbReference type="Gene3D" id="3.40.50.12780">
    <property type="entry name" value="N-terminal domain of ligase-like"/>
    <property type="match status" value="1"/>
</dbReference>
<evidence type="ECO:0000313" key="6">
    <source>
        <dbReference type="Proteomes" id="UP001320766"/>
    </source>
</evidence>
<dbReference type="Pfam" id="PF13193">
    <property type="entry name" value="AMP-binding_C"/>
    <property type="match status" value="1"/>
</dbReference>
<dbReference type="CDD" id="cd04433">
    <property type="entry name" value="AFD_class_I"/>
    <property type="match status" value="1"/>
</dbReference>
<dbReference type="GO" id="GO:0016874">
    <property type="term" value="F:ligase activity"/>
    <property type="evidence" value="ECO:0007669"/>
    <property type="project" value="UniProtKB-KW"/>
</dbReference>
<keyword evidence="5" id="KW-0436">Ligase</keyword>
<dbReference type="EMBL" id="JAMZEC010000001">
    <property type="protein sequence ID" value="MCP2351269.1"/>
    <property type="molecule type" value="Genomic_DNA"/>
</dbReference>
<dbReference type="PROSITE" id="PS00455">
    <property type="entry name" value="AMP_BINDING"/>
    <property type="match status" value="1"/>
</dbReference>
<evidence type="ECO:0000256" key="1">
    <source>
        <dbReference type="ARBA" id="ARBA00022450"/>
    </source>
</evidence>
<feature type="domain" description="Carrier" evidence="4">
    <location>
        <begin position="555"/>
        <end position="630"/>
    </location>
</feature>
<dbReference type="InterPro" id="IPR029058">
    <property type="entry name" value="AB_hydrolase_fold"/>
</dbReference>
<organism evidence="5 6">
    <name type="scientific">Nonomuraea roseoviolacea subsp. carminata</name>
    <dbReference type="NCBI Taxonomy" id="160689"/>
    <lineage>
        <taxon>Bacteria</taxon>
        <taxon>Bacillati</taxon>
        <taxon>Actinomycetota</taxon>
        <taxon>Actinomycetes</taxon>
        <taxon>Streptosporangiales</taxon>
        <taxon>Streptosporangiaceae</taxon>
        <taxon>Nonomuraea</taxon>
    </lineage>
</organism>
<feature type="region of interest" description="Disordered" evidence="3">
    <location>
        <begin position="528"/>
        <end position="556"/>
    </location>
</feature>
<dbReference type="InterPro" id="IPR025110">
    <property type="entry name" value="AMP-bd_C"/>
</dbReference>
<dbReference type="InterPro" id="IPR000873">
    <property type="entry name" value="AMP-dep_synth/lig_dom"/>
</dbReference>
<keyword evidence="6" id="KW-1185">Reference proteome</keyword>
<dbReference type="Pfam" id="PF00501">
    <property type="entry name" value="AMP-binding"/>
    <property type="match status" value="1"/>
</dbReference>
<dbReference type="PROSITE" id="PS00012">
    <property type="entry name" value="PHOSPHOPANTETHEINE"/>
    <property type="match status" value="1"/>
</dbReference>
<dbReference type="SUPFAM" id="SSF47336">
    <property type="entry name" value="ACP-like"/>
    <property type="match status" value="1"/>
</dbReference>
<evidence type="ECO:0000259" key="4">
    <source>
        <dbReference type="PROSITE" id="PS50075"/>
    </source>
</evidence>
<gene>
    <name evidence="5" type="ORF">HD595_007391</name>
</gene>
<evidence type="ECO:0000256" key="2">
    <source>
        <dbReference type="ARBA" id="ARBA00022553"/>
    </source>
</evidence>
<accession>A0ABT1KB86</accession>
<dbReference type="InterPro" id="IPR020845">
    <property type="entry name" value="AMP-binding_CS"/>
</dbReference>